<evidence type="ECO:0000313" key="2">
    <source>
        <dbReference type="EMBL" id="GHJ85032.1"/>
    </source>
</evidence>
<organism evidence="2 3">
    <name type="scientific">Naganishia liquefaciens</name>
    <dbReference type="NCBI Taxonomy" id="104408"/>
    <lineage>
        <taxon>Eukaryota</taxon>
        <taxon>Fungi</taxon>
        <taxon>Dikarya</taxon>
        <taxon>Basidiomycota</taxon>
        <taxon>Agaricomycotina</taxon>
        <taxon>Tremellomycetes</taxon>
        <taxon>Filobasidiales</taxon>
        <taxon>Filobasidiaceae</taxon>
        <taxon>Naganishia</taxon>
    </lineage>
</organism>
<proteinExistence type="inferred from homology"/>
<evidence type="ECO:0000256" key="1">
    <source>
        <dbReference type="SAM" id="SignalP"/>
    </source>
</evidence>
<dbReference type="EMBL" id="BLZA01000010">
    <property type="protein sequence ID" value="GHJ85032.1"/>
    <property type="molecule type" value="Genomic_DNA"/>
</dbReference>
<reference evidence="2" key="1">
    <citation type="submission" date="2020-07" db="EMBL/GenBank/DDBJ databases">
        <title>Draft Genome Sequence of a Deep-Sea Yeast, Naganishia (Cryptococcus) liquefaciens strain N6.</title>
        <authorList>
            <person name="Han Y.W."/>
            <person name="Kajitani R."/>
            <person name="Morimoto H."/>
            <person name="Parhat M."/>
            <person name="Tsubouchi H."/>
            <person name="Bakenova O."/>
            <person name="Ogata M."/>
            <person name="Argunhan B."/>
            <person name="Aoki R."/>
            <person name="Kajiwara S."/>
            <person name="Itoh T."/>
            <person name="Iwasaki H."/>
        </authorList>
    </citation>
    <scope>NUCLEOTIDE SEQUENCE</scope>
    <source>
        <strain evidence="2">N6</strain>
    </source>
</reference>
<dbReference type="OrthoDB" id="2544694at2759"/>
<dbReference type="HAMAP" id="MF_00775">
    <property type="entry name" value="UPF0311"/>
    <property type="match status" value="1"/>
</dbReference>
<dbReference type="Gene3D" id="2.40.160.20">
    <property type="match status" value="1"/>
</dbReference>
<protein>
    <submittedName>
        <fullName evidence="2">Uncharacterized protein</fullName>
    </submittedName>
</protein>
<evidence type="ECO:0000313" key="3">
    <source>
        <dbReference type="Proteomes" id="UP000620104"/>
    </source>
</evidence>
<dbReference type="PANTHER" id="PTHR37315:SF1">
    <property type="entry name" value="UPF0311 PROTEIN BLR7842"/>
    <property type="match status" value="1"/>
</dbReference>
<feature type="signal peptide" evidence="1">
    <location>
        <begin position="1"/>
        <end position="22"/>
    </location>
</feature>
<keyword evidence="1" id="KW-0732">Signal</keyword>
<gene>
    <name evidence="2" type="ORF">NliqN6_1434</name>
</gene>
<dbReference type="Proteomes" id="UP000620104">
    <property type="component" value="Unassembled WGS sequence"/>
</dbReference>
<dbReference type="PANTHER" id="PTHR37315">
    <property type="entry name" value="UPF0311 PROTEIN BLR7842"/>
    <property type="match status" value="1"/>
</dbReference>
<keyword evidence="3" id="KW-1185">Reference proteome</keyword>
<feature type="chain" id="PRO_5034229720" evidence="1">
    <location>
        <begin position="23"/>
        <end position="221"/>
    </location>
</feature>
<comment type="caution">
    <text evidence="2">The sequence shown here is derived from an EMBL/GenBank/DDBJ whole genome shotgun (WGS) entry which is preliminary data.</text>
</comment>
<name>A0A8H3YE98_9TREE</name>
<dbReference type="InterPro" id="IPR020915">
    <property type="entry name" value="UPF0311"/>
</dbReference>
<sequence length="221" mass="24110">MLFSPPTFLVGLLAAMSTAVTGTPTLQARNNGNSTMSTDTSFVNAACSSDPLPYDHSYFSHPEFLHNLPRPSLEFLFHLQCDLGDVYPIGDGPYGNRKAITFTGGKFVGPKLKGTILPAGGADWLLTTSNGTVSMPDTRYNLLTDDGAYIYIQTRGTRTGPKEILDKLTTDPTITADKYRFRLSMSFETGDSRYDWLNKVVAIAAAGKSLTQVVYDAYIVQ</sequence>
<dbReference type="AlphaFoldDB" id="A0A8H3YE98"/>
<dbReference type="Pfam" id="PF11578">
    <property type="entry name" value="DUF3237"/>
    <property type="match status" value="1"/>
</dbReference>
<accession>A0A8H3YE98</accession>